<feature type="non-terminal residue" evidence="1">
    <location>
        <position position="115"/>
    </location>
</feature>
<dbReference type="GeneID" id="19206728"/>
<dbReference type="EMBL" id="JH711581">
    <property type="protein sequence ID" value="EIW79133.1"/>
    <property type="molecule type" value="Genomic_DNA"/>
</dbReference>
<dbReference type="Proteomes" id="UP000053558">
    <property type="component" value="Unassembled WGS sequence"/>
</dbReference>
<protein>
    <submittedName>
        <fullName evidence="1">Uncharacterized protein</fullName>
    </submittedName>
</protein>
<sequence length="115" mass="13527">VIWALVEDLWCLQGTSWPDLTIGIVLGCGLINFRTTSKKPDEGASRLFKILVAESVYLIWILEWECQKNTPNYPDGAHSPEEVKRRWYARINHHLEMDKMMVDRFKVSRHTLERK</sequence>
<feature type="non-terminal residue" evidence="1">
    <location>
        <position position="1"/>
    </location>
</feature>
<proteinExistence type="predicted"/>
<reference evidence="2" key="1">
    <citation type="journal article" date="2012" name="Science">
        <title>The Paleozoic origin of enzymatic lignin decomposition reconstructed from 31 fungal genomes.</title>
        <authorList>
            <person name="Floudas D."/>
            <person name="Binder M."/>
            <person name="Riley R."/>
            <person name="Barry K."/>
            <person name="Blanchette R.A."/>
            <person name="Henrissat B."/>
            <person name="Martinez A.T."/>
            <person name="Otillar R."/>
            <person name="Spatafora J.W."/>
            <person name="Yadav J.S."/>
            <person name="Aerts A."/>
            <person name="Benoit I."/>
            <person name="Boyd A."/>
            <person name="Carlson A."/>
            <person name="Copeland A."/>
            <person name="Coutinho P.M."/>
            <person name="de Vries R.P."/>
            <person name="Ferreira P."/>
            <person name="Findley K."/>
            <person name="Foster B."/>
            <person name="Gaskell J."/>
            <person name="Glotzer D."/>
            <person name="Gorecki P."/>
            <person name="Heitman J."/>
            <person name="Hesse C."/>
            <person name="Hori C."/>
            <person name="Igarashi K."/>
            <person name="Jurgens J.A."/>
            <person name="Kallen N."/>
            <person name="Kersten P."/>
            <person name="Kohler A."/>
            <person name="Kuees U."/>
            <person name="Kumar T.K.A."/>
            <person name="Kuo A."/>
            <person name="LaButti K."/>
            <person name="Larrondo L.F."/>
            <person name="Lindquist E."/>
            <person name="Ling A."/>
            <person name="Lombard V."/>
            <person name="Lucas S."/>
            <person name="Lundell T."/>
            <person name="Martin R."/>
            <person name="McLaughlin D.J."/>
            <person name="Morgenstern I."/>
            <person name="Morin E."/>
            <person name="Murat C."/>
            <person name="Nagy L.G."/>
            <person name="Nolan M."/>
            <person name="Ohm R.A."/>
            <person name="Patyshakuliyeva A."/>
            <person name="Rokas A."/>
            <person name="Ruiz-Duenas F.J."/>
            <person name="Sabat G."/>
            <person name="Salamov A."/>
            <person name="Samejima M."/>
            <person name="Schmutz J."/>
            <person name="Slot J.C."/>
            <person name="St John F."/>
            <person name="Stenlid J."/>
            <person name="Sun H."/>
            <person name="Sun S."/>
            <person name="Syed K."/>
            <person name="Tsang A."/>
            <person name="Wiebenga A."/>
            <person name="Young D."/>
            <person name="Pisabarro A."/>
            <person name="Eastwood D.C."/>
            <person name="Martin F."/>
            <person name="Cullen D."/>
            <person name="Grigoriev I.V."/>
            <person name="Hibbett D.S."/>
        </authorList>
    </citation>
    <scope>NUCLEOTIDE SEQUENCE [LARGE SCALE GENOMIC DNA]</scope>
    <source>
        <strain evidence="2">RWD-64-598 SS2</strain>
    </source>
</reference>
<keyword evidence="2" id="KW-1185">Reference proteome</keyword>
<accession>A0A5M3MJ42</accession>
<dbReference type="KEGG" id="cput:CONPUDRAFT_32186"/>
<gene>
    <name evidence="1" type="ORF">CONPUDRAFT_32186</name>
</gene>
<evidence type="ECO:0000313" key="2">
    <source>
        <dbReference type="Proteomes" id="UP000053558"/>
    </source>
</evidence>
<dbReference type="AlphaFoldDB" id="A0A5M3MJ42"/>
<dbReference type="OrthoDB" id="3262992at2759"/>
<comment type="caution">
    <text evidence="1">The sequence shown here is derived from an EMBL/GenBank/DDBJ whole genome shotgun (WGS) entry which is preliminary data.</text>
</comment>
<dbReference type="RefSeq" id="XP_007770404.1">
    <property type="nucleotide sequence ID" value="XM_007772214.1"/>
</dbReference>
<evidence type="ECO:0000313" key="1">
    <source>
        <dbReference type="EMBL" id="EIW79133.1"/>
    </source>
</evidence>
<organism evidence="1 2">
    <name type="scientific">Coniophora puteana (strain RWD-64-598)</name>
    <name type="common">Brown rot fungus</name>
    <dbReference type="NCBI Taxonomy" id="741705"/>
    <lineage>
        <taxon>Eukaryota</taxon>
        <taxon>Fungi</taxon>
        <taxon>Dikarya</taxon>
        <taxon>Basidiomycota</taxon>
        <taxon>Agaricomycotina</taxon>
        <taxon>Agaricomycetes</taxon>
        <taxon>Agaricomycetidae</taxon>
        <taxon>Boletales</taxon>
        <taxon>Coniophorineae</taxon>
        <taxon>Coniophoraceae</taxon>
        <taxon>Coniophora</taxon>
    </lineage>
</organism>
<dbReference type="OMA" id="WILEWEC"/>
<name>A0A5M3MJ42_CONPW</name>